<feature type="compositionally biased region" description="Basic and acidic residues" evidence="1">
    <location>
        <begin position="283"/>
        <end position="335"/>
    </location>
</feature>
<feature type="region of interest" description="Disordered" evidence="1">
    <location>
        <begin position="186"/>
        <end position="210"/>
    </location>
</feature>
<gene>
    <name evidence="2" type="ORF">JYU34_003771</name>
</gene>
<feature type="compositionally biased region" description="Basic and acidic residues" evidence="1">
    <location>
        <begin position="416"/>
        <end position="426"/>
    </location>
</feature>
<evidence type="ECO:0000256" key="1">
    <source>
        <dbReference type="SAM" id="MobiDB-lite"/>
    </source>
</evidence>
<name>A0ABQ7R0W4_PLUXY</name>
<reference evidence="2 3" key="1">
    <citation type="submission" date="2021-06" db="EMBL/GenBank/DDBJ databases">
        <title>A haploid diamondback moth (Plutella xylostella L.) genome assembly resolves 31 chromosomes and identifies a diamide resistance mutation.</title>
        <authorList>
            <person name="Ward C.M."/>
            <person name="Perry K.D."/>
            <person name="Baker G."/>
            <person name="Powis K."/>
            <person name="Heckel D.G."/>
            <person name="Baxter S.W."/>
        </authorList>
    </citation>
    <scope>NUCLEOTIDE SEQUENCE [LARGE SCALE GENOMIC DNA]</scope>
    <source>
        <strain evidence="2 3">LV</strain>
        <tissue evidence="2">Single pupa</tissue>
    </source>
</reference>
<feature type="compositionally biased region" description="Basic and acidic residues" evidence="1">
    <location>
        <begin position="396"/>
        <end position="405"/>
    </location>
</feature>
<feature type="compositionally biased region" description="Basic residues" evidence="1">
    <location>
        <begin position="380"/>
        <end position="395"/>
    </location>
</feature>
<evidence type="ECO:0000313" key="2">
    <source>
        <dbReference type="EMBL" id="KAG7310931.1"/>
    </source>
</evidence>
<sequence>MRSDGRNPAATDCPCCSKCADSPRFQQLASSGSGLHVYQHVMNHGPTHMITFIFHNTTDNPIKPDHFSDLDPKTVDCPRCRYNLAHAHKLLKEFPQIDRKGIVGVCQQCRPKKEPDNTCKECLMAIQRFKSALDQRVNATNVMNDRKGYLADFKCIKANEINHFKSDTIGAEPRSEQKSRIYDFKDLDQSRGPHSDQLHTKYSDSNVSSDISRNTRFLKSKVDKLIQSKRSSRKQSSTENNVNKYLGKVIEGKGHTLNEYYFPKITGPRQKIHKLKKQISRSEVIDRSRDIIKRKEDKNRQKPYKENHSSAERKRNDTEKRKRCIEEKDRKHSGEADDPSYNDNLLRSVKKSSKAKQGIRDKKYTKKDNDDDFNGTKIMAQKKNKEKHIKKGTKHQTREESDSRINKNNAIPGKSGKVDRVKKDKVNAAGDITSEERLKKAAKKPSGKKSDRSKSSKNYNSSDEDKEERLKKGNKNRKREKGDGKQLSDIEKKYDSDTNDDERGKNRKGKKDKGTYKQGKEKLRNDHNLTDRFSKNGRKEEKSTVDTNIGKKQKLLGANEVKSKRSSPEQLQTNIAQKDKLIVETLTLAMKAKKDIIFDDSKLEKKQVVPEYKEVFIPKKGKDIKELDIKYTIIPEIIDTGEMTEQKDCEVCAQIDSVVDLFDEANKNMAEEQPEIIIENKIYKYNPLKRSPNFLSIHDIKDKDFADEDTVVLDRDTNESRKHPNTPASKFQRSAGSLPSSDMSHSDQKGVIKYSLSDRSFIDKGWTQMPTEKLVRKMNVYRMRPAHPQSGWFDHYRGKGLMQYPTGEKLAEFDEEGRGRWFYRNGRVALDYYDAEVYSSGEPDARGRSHPVTILATFDYLGNGIVFDHAGKIRLKYNQSEGVVLDRSLGPVSTWKWHSLNDPPALQRVMIDQSQPDPDIQKLADTNEKPGPEDEEMLALEYDNLLKKKSKTTQKFKPFQIKMKALKINENFSLRVLDQATVYLIFRDGTTTLKVNLGMLLDQTEIIDVATADAVASADIVPDLGTSPSIEGILEMVEEARQQERARVERERLRPTVPRASVGSVVKTKGKTGDLASDGAGDYQRKMKPTSNRVYYNTNAT</sequence>
<feature type="compositionally biased region" description="Basic and acidic residues" evidence="1">
    <location>
        <begin position="480"/>
        <end position="504"/>
    </location>
</feature>
<feature type="compositionally biased region" description="Basic and acidic residues" evidence="1">
    <location>
        <begin position="713"/>
        <end position="722"/>
    </location>
</feature>
<protein>
    <recommendedName>
        <fullName evidence="4">FAM194 C-terminal domain-containing protein</fullName>
    </recommendedName>
</protein>
<feature type="region of interest" description="Disordered" evidence="1">
    <location>
        <begin position="271"/>
        <end position="571"/>
    </location>
</feature>
<dbReference type="EMBL" id="JAHIBW010000005">
    <property type="protein sequence ID" value="KAG7310931.1"/>
    <property type="molecule type" value="Genomic_DNA"/>
</dbReference>
<feature type="compositionally biased region" description="Basic and acidic residues" evidence="1">
    <location>
        <begin position="512"/>
        <end position="544"/>
    </location>
</feature>
<evidence type="ECO:0008006" key="4">
    <source>
        <dbReference type="Google" id="ProtNLM"/>
    </source>
</evidence>
<feature type="compositionally biased region" description="Polar residues" evidence="1">
    <location>
        <begin position="726"/>
        <end position="743"/>
    </location>
</feature>
<feature type="compositionally biased region" description="Basic and acidic residues" evidence="1">
    <location>
        <begin position="358"/>
        <end position="369"/>
    </location>
</feature>
<feature type="compositionally biased region" description="Basic and acidic residues" evidence="1">
    <location>
        <begin position="186"/>
        <end position="202"/>
    </location>
</feature>
<accession>A0ABQ7R0W4</accession>
<feature type="region of interest" description="Disordered" evidence="1">
    <location>
        <begin position="713"/>
        <end position="746"/>
    </location>
</feature>
<organism evidence="2 3">
    <name type="scientific">Plutella xylostella</name>
    <name type="common">Diamondback moth</name>
    <name type="synonym">Plutella maculipennis</name>
    <dbReference type="NCBI Taxonomy" id="51655"/>
    <lineage>
        <taxon>Eukaryota</taxon>
        <taxon>Metazoa</taxon>
        <taxon>Ecdysozoa</taxon>
        <taxon>Arthropoda</taxon>
        <taxon>Hexapoda</taxon>
        <taxon>Insecta</taxon>
        <taxon>Pterygota</taxon>
        <taxon>Neoptera</taxon>
        <taxon>Endopterygota</taxon>
        <taxon>Lepidoptera</taxon>
        <taxon>Glossata</taxon>
        <taxon>Ditrysia</taxon>
        <taxon>Yponomeutoidea</taxon>
        <taxon>Plutellidae</taxon>
        <taxon>Plutella</taxon>
    </lineage>
</organism>
<dbReference type="Proteomes" id="UP000823941">
    <property type="component" value="Chromosome 5"/>
</dbReference>
<comment type="caution">
    <text evidence="2">The sequence shown here is derived from an EMBL/GenBank/DDBJ whole genome shotgun (WGS) entry which is preliminary data.</text>
</comment>
<evidence type="ECO:0000313" key="3">
    <source>
        <dbReference type="Proteomes" id="UP000823941"/>
    </source>
</evidence>
<proteinExistence type="predicted"/>
<keyword evidence="3" id="KW-1185">Reference proteome</keyword>